<dbReference type="PROSITE" id="PS51017">
    <property type="entry name" value="CCT"/>
    <property type="match status" value="1"/>
</dbReference>
<feature type="compositionally biased region" description="Basic and acidic residues" evidence="4">
    <location>
        <begin position="186"/>
        <end position="200"/>
    </location>
</feature>
<name>A0A7S0MUH8_9CHLO</name>
<feature type="region of interest" description="Disordered" evidence="4">
    <location>
        <begin position="274"/>
        <end position="305"/>
    </location>
</feature>
<dbReference type="InterPro" id="IPR011006">
    <property type="entry name" value="CheY-like_superfamily"/>
</dbReference>
<dbReference type="SUPFAM" id="SSF52172">
    <property type="entry name" value="CheY-like"/>
    <property type="match status" value="1"/>
</dbReference>
<feature type="region of interest" description="Disordered" evidence="4">
    <location>
        <begin position="319"/>
        <end position="374"/>
    </location>
</feature>
<dbReference type="EMBL" id="HBFA01002629">
    <property type="protein sequence ID" value="CAD8649923.1"/>
    <property type="molecule type" value="Transcribed_RNA"/>
</dbReference>
<evidence type="ECO:0000259" key="5">
    <source>
        <dbReference type="PROSITE" id="PS51017"/>
    </source>
</evidence>
<feature type="compositionally biased region" description="Polar residues" evidence="4">
    <location>
        <begin position="220"/>
        <end position="232"/>
    </location>
</feature>
<evidence type="ECO:0000256" key="4">
    <source>
        <dbReference type="SAM" id="MobiDB-lite"/>
    </source>
</evidence>
<dbReference type="AlphaFoldDB" id="A0A7S0MUH8"/>
<evidence type="ECO:0000256" key="3">
    <source>
        <dbReference type="PROSITE-ProRule" id="PRU00357"/>
    </source>
</evidence>
<comment type="subcellular location">
    <subcellularLocation>
        <location evidence="1 3">Nucleus</location>
    </subcellularLocation>
</comment>
<keyword evidence="2 3" id="KW-0539">Nucleus</keyword>
<feature type="domain" description="CCT" evidence="5">
    <location>
        <begin position="315"/>
        <end position="357"/>
    </location>
</feature>
<organism evidence="6">
    <name type="scientific">Pyramimonas obovata</name>
    <dbReference type="NCBI Taxonomy" id="1411642"/>
    <lineage>
        <taxon>Eukaryota</taxon>
        <taxon>Viridiplantae</taxon>
        <taxon>Chlorophyta</taxon>
        <taxon>Pyramimonadophyceae</taxon>
        <taxon>Pyramimonadales</taxon>
        <taxon>Pyramimonadaceae</taxon>
        <taxon>Pyramimonas</taxon>
        <taxon>Pyramimonas incertae sedis</taxon>
    </lineage>
</organism>
<dbReference type="InterPro" id="IPR010402">
    <property type="entry name" value="CCT_domain"/>
</dbReference>
<evidence type="ECO:0000313" key="6">
    <source>
        <dbReference type="EMBL" id="CAD8649923.1"/>
    </source>
</evidence>
<dbReference type="Gene3D" id="3.40.50.2300">
    <property type="match status" value="1"/>
</dbReference>
<reference evidence="6" key="1">
    <citation type="submission" date="2021-01" db="EMBL/GenBank/DDBJ databases">
        <authorList>
            <person name="Corre E."/>
            <person name="Pelletier E."/>
            <person name="Niang G."/>
            <person name="Scheremetjew M."/>
            <person name="Finn R."/>
            <person name="Kale V."/>
            <person name="Holt S."/>
            <person name="Cochrane G."/>
            <person name="Meng A."/>
            <person name="Brown T."/>
            <person name="Cohen L."/>
        </authorList>
    </citation>
    <scope>NUCLEOTIDE SEQUENCE</scope>
    <source>
        <strain evidence="6">CCMP722</strain>
    </source>
</reference>
<feature type="compositionally biased region" description="Low complexity" evidence="4">
    <location>
        <begin position="358"/>
        <end position="374"/>
    </location>
</feature>
<feature type="region of interest" description="Disordered" evidence="4">
    <location>
        <begin position="173"/>
        <end position="234"/>
    </location>
</feature>
<proteinExistence type="predicted"/>
<accession>A0A7S0MUH8</accession>
<dbReference type="InterPro" id="IPR045281">
    <property type="entry name" value="CONSTANS-like"/>
</dbReference>
<dbReference type="PANTHER" id="PTHR31319:SF77">
    <property type="entry name" value="ZINC FINGER PROTEIN CONSTANS-LIKE 4"/>
    <property type="match status" value="1"/>
</dbReference>
<sequence length="374" mass="41267">MLAVEYPGSVPFKAWSYAPARGGMYKPVTSQRPEVMPVPVRKPILEAGLLKDMAVMVIANESRTQGFLRSTLLSLGAEVHVATGSTGAVDLMNCFEKRFDIVFADCQLLKRVMAERDAKATTTISSTPVAVLYAEGEAKKSISKAGTYFLAKSSPLQRTALVSMVQQILANHSAQPDSSTSYMEKSLSDTHSEESREAPGHTDIQSPPTPPRCVTPPRLSTFNHSSSKSAFSRYSPHKRAKIASTSADPSCIPPFFAASRYPYAAMPAHHGRHMHPMHPPTYATHHHPPAPTESAESTSGPEDPESIRVANATRRAEALQRFREKRKRLTFEKKVRYASRKRLAENRPRLRGQFVRQTDNSSDTQSTLSTSDEE</sequence>
<protein>
    <recommendedName>
        <fullName evidence="5">CCT domain-containing protein</fullName>
    </recommendedName>
</protein>
<dbReference type="Pfam" id="PF06203">
    <property type="entry name" value="CCT"/>
    <property type="match status" value="1"/>
</dbReference>
<dbReference type="PANTHER" id="PTHR31319">
    <property type="entry name" value="ZINC FINGER PROTEIN CONSTANS-LIKE 4"/>
    <property type="match status" value="1"/>
</dbReference>
<gene>
    <name evidence="6" type="ORF">POBO1169_LOCUS1291</name>
</gene>
<evidence type="ECO:0000256" key="2">
    <source>
        <dbReference type="ARBA" id="ARBA00023242"/>
    </source>
</evidence>
<feature type="compositionally biased region" description="Polar residues" evidence="4">
    <location>
        <begin position="173"/>
        <end position="183"/>
    </location>
</feature>
<evidence type="ECO:0000256" key="1">
    <source>
        <dbReference type="ARBA" id="ARBA00004123"/>
    </source>
</evidence>
<dbReference type="GO" id="GO:0005634">
    <property type="term" value="C:nucleus"/>
    <property type="evidence" value="ECO:0007669"/>
    <property type="project" value="UniProtKB-SubCell"/>
</dbReference>